<keyword evidence="4" id="KW-1185">Reference proteome</keyword>
<reference evidence="3 4" key="1">
    <citation type="submission" date="2013-03" db="EMBL/GenBank/DDBJ databases">
        <authorList>
            <person name="Warren W."/>
            <person name="Wilson R.K."/>
        </authorList>
    </citation>
    <scope>NUCLEOTIDE SEQUENCE</scope>
</reference>
<reference evidence="3" key="2">
    <citation type="submission" date="2025-08" db="UniProtKB">
        <authorList>
            <consortium name="Ensembl"/>
        </authorList>
    </citation>
    <scope>IDENTIFICATION</scope>
</reference>
<feature type="region of interest" description="Disordered" evidence="2">
    <location>
        <begin position="90"/>
        <end position="135"/>
    </location>
</feature>
<dbReference type="Proteomes" id="UP000233100">
    <property type="component" value="Chromosome 3"/>
</dbReference>
<dbReference type="InterPro" id="IPR027417">
    <property type="entry name" value="P-loop_NTPase"/>
</dbReference>
<evidence type="ECO:0000256" key="2">
    <source>
        <dbReference type="SAM" id="MobiDB-lite"/>
    </source>
</evidence>
<proteinExistence type="predicted"/>
<reference evidence="3" key="3">
    <citation type="submission" date="2025-09" db="UniProtKB">
        <authorList>
            <consortium name="Ensembl"/>
        </authorList>
    </citation>
    <scope>IDENTIFICATION</scope>
</reference>
<keyword evidence="1" id="KW-0175">Coiled coil</keyword>
<evidence type="ECO:0000313" key="4">
    <source>
        <dbReference type="Proteomes" id="UP000233100"/>
    </source>
</evidence>
<feature type="coiled-coil region" evidence="1">
    <location>
        <begin position="46"/>
        <end position="84"/>
    </location>
</feature>
<dbReference type="GeneTree" id="ENSGT00940000167248"/>
<dbReference type="Gene3D" id="3.40.50.300">
    <property type="entry name" value="P-loop containing nucleotide triphosphate hydrolases"/>
    <property type="match status" value="1"/>
</dbReference>
<evidence type="ECO:0000256" key="1">
    <source>
        <dbReference type="SAM" id="Coils"/>
    </source>
</evidence>
<organism evidence="3 4">
    <name type="scientific">Macaca fascicularis</name>
    <name type="common">Crab-eating macaque</name>
    <name type="synonym">Cynomolgus monkey</name>
    <dbReference type="NCBI Taxonomy" id="9541"/>
    <lineage>
        <taxon>Eukaryota</taxon>
        <taxon>Metazoa</taxon>
        <taxon>Chordata</taxon>
        <taxon>Craniata</taxon>
        <taxon>Vertebrata</taxon>
        <taxon>Euteleostomi</taxon>
        <taxon>Mammalia</taxon>
        <taxon>Eutheria</taxon>
        <taxon>Euarchontoglires</taxon>
        <taxon>Primates</taxon>
        <taxon>Haplorrhini</taxon>
        <taxon>Catarrhini</taxon>
        <taxon>Cercopithecidae</taxon>
        <taxon>Cercopithecinae</taxon>
        <taxon>Macaca</taxon>
    </lineage>
</organism>
<evidence type="ECO:0000313" key="3">
    <source>
        <dbReference type="Ensembl" id="ENSMFAP00000057209.1"/>
    </source>
</evidence>
<name>A0A7N9D2G4_MACFA</name>
<protein>
    <submittedName>
        <fullName evidence="3">Uncharacterized protein</fullName>
    </submittedName>
</protein>
<accession>A0A7N9D2G4</accession>
<dbReference type="AlphaFoldDB" id="A0A7N9D2G4"/>
<dbReference type="Ensembl" id="ENSMFAT00000095969.1">
    <property type="protein sequence ID" value="ENSMFAP00000057209.1"/>
    <property type="gene ID" value="ENSMFAG00000050748.1"/>
</dbReference>
<sequence length="135" mass="16035">MPKQTLTPEECQQFTKQIIKEIQEHKIKIYEFPETDDEEENKRVTKIKLQRHHEQLKNNLEAQHKELEEKCHHFEDEKANWEAQQCILEQQNSSRSPDSWWCNPRAAAQRKRPWHTPSSSSTWWRKCGTSAPGGG</sequence>